<feature type="compositionally biased region" description="Polar residues" evidence="1">
    <location>
        <begin position="10"/>
        <end position="19"/>
    </location>
</feature>
<comment type="caution">
    <text evidence="2">The sequence shown here is derived from an EMBL/GenBank/DDBJ whole genome shotgun (WGS) entry which is preliminary data.</text>
</comment>
<evidence type="ECO:0000313" key="2">
    <source>
        <dbReference type="EMBL" id="KAJ4960277.1"/>
    </source>
</evidence>
<dbReference type="Pfam" id="PF04749">
    <property type="entry name" value="PLAC8"/>
    <property type="match status" value="1"/>
</dbReference>
<dbReference type="NCBIfam" id="TIGR01571">
    <property type="entry name" value="A_thal_Cys_rich"/>
    <property type="match status" value="1"/>
</dbReference>
<dbReference type="EMBL" id="JAMYWD010000009">
    <property type="protein sequence ID" value="KAJ4960277.1"/>
    <property type="molecule type" value="Genomic_DNA"/>
</dbReference>
<organism evidence="2 3">
    <name type="scientific">Protea cynaroides</name>
    <dbReference type="NCBI Taxonomy" id="273540"/>
    <lineage>
        <taxon>Eukaryota</taxon>
        <taxon>Viridiplantae</taxon>
        <taxon>Streptophyta</taxon>
        <taxon>Embryophyta</taxon>
        <taxon>Tracheophyta</taxon>
        <taxon>Spermatophyta</taxon>
        <taxon>Magnoliopsida</taxon>
        <taxon>Proteales</taxon>
        <taxon>Proteaceae</taxon>
        <taxon>Protea</taxon>
    </lineage>
</organism>
<dbReference type="OrthoDB" id="1045822at2759"/>
<keyword evidence="3" id="KW-1185">Reference proteome</keyword>
<dbReference type="InterPro" id="IPR006461">
    <property type="entry name" value="PLAC_motif_containing"/>
</dbReference>
<evidence type="ECO:0000313" key="3">
    <source>
        <dbReference type="Proteomes" id="UP001141806"/>
    </source>
</evidence>
<protein>
    <submittedName>
        <fullName evidence="2">Uncharacterized protein</fullName>
    </submittedName>
</protein>
<gene>
    <name evidence="2" type="ORF">NE237_020187</name>
</gene>
<dbReference type="AlphaFoldDB" id="A0A9Q0H5J6"/>
<evidence type="ECO:0000256" key="1">
    <source>
        <dbReference type="SAM" id="MobiDB-lite"/>
    </source>
</evidence>
<name>A0A9Q0H5J6_9MAGN</name>
<proteinExistence type="predicted"/>
<sequence>MYSYEKSDNQKFTPDSSANAPPLPPFGATPATGIPVGLSAPPRPQAPVPWSSGLFDCSADVKNCFITCCCPCITFGQISEIVDKGSSSCIANGAIYALLMSFTGCQSCFSCFYRSKIREQYNLVENPCGDCLVHCCCETCALCQEYRELQSRGFDMSLGWQGNVDKHSRGVAMPPMQQGMTR</sequence>
<accession>A0A9Q0H5J6</accession>
<feature type="region of interest" description="Disordered" evidence="1">
    <location>
        <begin position="1"/>
        <end position="21"/>
    </location>
</feature>
<dbReference type="PANTHER" id="PTHR15907">
    <property type="entry name" value="DUF614 FAMILY PROTEIN-RELATED"/>
    <property type="match status" value="1"/>
</dbReference>
<dbReference type="Proteomes" id="UP001141806">
    <property type="component" value="Unassembled WGS sequence"/>
</dbReference>
<reference evidence="2" key="1">
    <citation type="journal article" date="2023" name="Plant J.">
        <title>The genome of the king protea, Protea cynaroides.</title>
        <authorList>
            <person name="Chang J."/>
            <person name="Duong T.A."/>
            <person name="Schoeman C."/>
            <person name="Ma X."/>
            <person name="Roodt D."/>
            <person name="Barker N."/>
            <person name="Li Z."/>
            <person name="Van de Peer Y."/>
            <person name="Mizrachi E."/>
        </authorList>
    </citation>
    <scope>NUCLEOTIDE SEQUENCE</scope>
    <source>
        <tissue evidence="2">Young leaves</tissue>
    </source>
</reference>